<dbReference type="SUPFAM" id="SSF50998">
    <property type="entry name" value="Quinoprotein alcohol dehydrogenase-like"/>
    <property type="match status" value="2"/>
</dbReference>
<keyword evidence="1" id="KW-0472">Membrane</keyword>
<gene>
    <name evidence="4" type="ORF">AMON00008_LOCUS28</name>
</gene>
<feature type="chain" id="PRO_5031053024" description="Pyrrolo-quinoline quinone repeat domain-containing protein" evidence="2">
    <location>
        <begin position="22"/>
        <end position="553"/>
    </location>
</feature>
<accession>A0A7S4UEW4</accession>
<feature type="transmembrane region" description="Helical" evidence="1">
    <location>
        <begin position="354"/>
        <end position="376"/>
    </location>
</feature>
<dbReference type="PANTHER" id="PTHR34512">
    <property type="entry name" value="CELL SURFACE PROTEIN"/>
    <property type="match status" value="1"/>
</dbReference>
<feature type="transmembrane region" description="Helical" evidence="1">
    <location>
        <begin position="388"/>
        <end position="413"/>
    </location>
</feature>
<dbReference type="SMART" id="SM00564">
    <property type="entry name" value="PQQ"/>
    <property type="match status" value="6"/>
</dbReference>
<dbReference type="InterPro" id="IPR011047">
    <property type="entry name" value="Quinoprotein_ADH-like_sf"/>
</dbReference>
<keyword evidence="1" id="KW-0812">Transmembrane</keyword>
<protein>
    <recommendedName>
        <fullName evidence="3">Pyrrolo-quinoline quinone repeat domain-containing protein</fullName>
    </recommendedName>
</protein>
<organism evidence="4">
    <name type="scientific">Alexandrium monilatum</name>
    <dbReference type="NCBI Taxonomy" id="311494"/>
    <lineage>
        <taxon>Eukaryota</taxon>
        <taxon>Sar</taxon>
        <taxon>Alveolata</taxon>
        <taxon>Dinophyceae</taxon>
        <taxon>Gonyaulacales</taxon>
        <taxon>Pyrocystaceae</taxon>
        <taxon>Alexandrium</taxon>
    </lineage>
</organism>
<keyword evidence="2" id="KW-0732">Signal</keyword>
<proteinExistence type="predicted"/>
<evidence type="ECO:0000259" key="3">
    <source>
        <dbReference type="Pfam" id="PF13360"/>
    </source>
</evidence>
<dbReference type="Pfam" id="PF13360">
    <property type="entry name" value="PQQ_2"/>
    <property type="match status" value="1"/>
</dbReference>
<dbReference type="InterPro" id="IPR018391">
    <property type="entry name" value="PQQ_b-propeller_rpt"/>
</dbReference>
<reference evidence="4" key="1">
    <citation type="submission" date="2021-01" db="EMBL/GenBank/DDBJ databases">
        <authorList>
            <person name="Corre E."/>
            <person name="Pelletier E."/>
            <person name="Niang G."/>
            <person name="Scheremetjew M."/>
            <person name="Finn R."/>
            <person name="Kale V."/>
            <person name="Holt S."/>
            <person name="Cochrane G."/>
            <person name="Meng A."/>
            <person name="Brown T."/>
            <person name="Cohen L."/>
        </authorList>
    </citation>
    <scope>NUCLEOTIDE SEQUENCE</scope>
    <source>
        <strain evidence="4">CCMP3105</strain>
    </source>
</reference>
<evidence type="ECO:0000256" key="1">
    <source>
        <dbReference type="SAM" id="Phobius"/>
    </source>
</evidence>
<dbReference type="PANTHER" id="PTHR34512:SF30">
    <property type="entry name" value="OUTER MEMBRANE PROTEIN ASSEMBLY FACTOR BAMB"/>
    <property type="match status" value="1"/>
</dbReference>
<feature type="domain" description="Pyrrolo-quinoline quinone repeat" evidence="3">
    <location>
        <begin position="113"/>
        <end position="266"/>
    </location>
</feature>
<dbReference type="InterPro" id="IPR015943">
    <property type="entry name" value="WD40/YVTN_repeat-like_dom_sf"/>
</dbReference>
<dbReference type="InterPro" id="IPR002372">
    <property type="entry name" value="PQQ_rpt_dom"/>
</dbReference>
<dbReference type="Gene3D" id="2.130.10.10">
    <property type="entry name" value="YVTN repeat-like/Quinoprotein amine dehydrogenase"/>
    <property type="match status" value="2"/>
</dbReference>
<keyword evidence="1" id="KW-1133">Transmembrane helix</keyword>
<feature type="signal peptide" evidence="2">
    <location>
        <begin position="1"/>
        <end position="21"/>
    </location>
</feature>
<dbReference type="EMBL" id="HBNR01000036">
    <property type="protein sequence ID" value="CAE4560409.1"/>
    <property type="molecule type" value="Transcribed_RNA"/>
</dbReference>
<evidence type="ECO:0000256" key="2">
    <source>
        <dbReference type="SAM" id="SignalP"/>
    </source>
</evidence>
<sequence length="553" mass="60410">MLPVFLAVVVAAPAALPQARAVEAGEVQEQSCPTGAAGDSCNGGAGQPDGKDYYWPHARGHPGRYGSTTFLGPLNLSASEAWVWQPPERHIMPGATLFDEARNLYVTSMEGVWKFSPDGQVIWHYTGDGHGHSHANPSLMNGALFGSTLSGVSFALSMETGKERWSVKNFEEVETDTPSVEASDGMVFAIGDKRATKSLPWLPGNTRIVAMGAKDGRRLWEHKSDEVLWNFHPMFVGDGTFVMMDVHGGVYRVAMVDGKILWHTPPPAEFTQSFSDGGVILGPGNSVAYTCSSKGTSFDDRGGALRAYRVSDGQLLWDRDLPQPCVSWPAVDANNRTVVVPIGPLPFPIPPTLVLAYSTIWVVMCIPALHVAIFLLSRLFNLPVPKKLRTCFCCLDILAIIGFPFLHLISIWLGQEQYRLWQIKVKPMEVHAFDAQTGEPRWRFDDIQPWGKVNCRNDEEEFLQHKLKGHDSRPVCGPASWSSPTIDGRGTVFVAGMNGIFYAIRDADGDGIINSKTEVSQLDIGSASLHGGAAFAPGLMAFSSCNRLHVFQT</sequence>
<name>A0A7S4UEW4_9DINO</name>
<dbReference type="AlphaFoldDB" id="A0A7S4UEW4"/>
<evidence type="ECO:0000313" key="4">
    <source>
        <dbReference type="EMBL" id="CAE4560409.1"/>
    </source>
</evidence>